<dbReference type="PANTHER" id="PTHR43390">
    <property type="entry name" value="SIGNAL PEPTIDASE I"/>
    <property type="match status" value="1"/>
</dbReference>
<evidence type="ECO:0000256" key="6">
    <source>
        <dbReference type="RuleBase" id="RU362042"/>
    </source>
</evidence>
<keyword evidence="10" id="KW-1185">Reference proteome</keyword>
<dbReference type="InterPro" id="IPR019758">
    <property type="entry name" value="Pept_S26A_signal_pept_1_CS"/>
</dbReference>
<dbReference type="CDD" id="cd06530">
    <property type="entry name" value="S26_SPase_I"/>
    <property type="match status" value="1"/>
</dbReference>
<dbReference type="Proteomes" id="UP001525379">
    <property type="component" value="Unassembled WGS sequence"/>
</dbReference>
<dbReference type="PANTHER" id="PTHR43390:SF1">
    <property type="entry name" value="CHLOROPLAST PROCESSING PEPTIDASE"/>
    <property type="match status" value="1"/>
</dbReference>
<dbReference type="GO" id="GO:0009003">
    <property type="term" value="F:signal peptidase activity"/>
    <property type="evidence" value="ECO:0007669"/>
    <property type="project" value="UniProtKB-EC"/>
</dbReference>
<dbReference type="InterPro" id="IPR000223">
    <property type="entry name" value="Pept_S26A_signal_pept_1"/>
</dbReference>
<comment type="subcellular location">
    <subcellularLocation>
        <location evidence="2">Cell membrane</location>
        <topology evidence="2">Single-pass type II membrane protein</topology>
    </subcellularLocation>
    <subcellularLocation>
        <location evidence="6">Membrane</location>
        <topology evidence="6">Single-pass type II membrane protein</topology>
    </subcellularLocation>
</comment>
<reference evidence="9 10" key="1">
    <citation type="submission" date="2022-04" db="EMBL/GenBank/DDBJ databases">
        <title>Human microbiome associated bacterial genomes.</title>
        <authorList>
            <person name="Sandstrom S."/>
            <person name="Salamzade R."/>
            <person name="Kalan L.R."/>
        </authorList>
    </citation>
    <scope>NUCLEOTIDE SEQUENCE [LARGE SCALE GENOMIC DNA]</scope>
    <source>
        <strain evidence="10">p3-SID1799</strain>
    </source>
</reference>
<dbReference type="NCBIfam" id="TIGR02227">
    <property type="entry name" value="sigpep_I_bact"/>
    <property type="match status" value="1"/>
</dbReference>
<dbReference type="PROSITE" id="PS00761">
    <property type="entry name" value="SPASE_I_3"/>
    <property type="match status" value="1"/>
</dbReference>
<evidence type="ECO:0000313" key="10">
    <source>
        <dbReference type="Proteomes" id="UP001525379"/>
    </source>
</evidence>
<dbReference type="RefSeq" id="WP_260104493.1">
    <property type="nucleotide sequence ID" value="NZ_JALXSQ010000033.1"/>
</dbReference>
<keyword evidence="5 6" id="KW-0378">Hydrolase</keyword>
<dbReference type="EC" id="3.4.21.89" evidence="4 6"/>
<evidence type="ECO:0000259" key="8">
    <source>
        <dbReference type="Pfam" id="PF10502"/>
    </source>
</evidence>
<dbReference type="SUPFAM" id="SSF51306">
    <property type="entry name" value="LexA/Signal peptidase"/>
    <property type="match status" value="1"/>
</dbReference>
<comment type="caution">
    <text evidence="9">The sequence shown here is derived from an EMBL/GenBank/DDBJ whole genome shotgun (WGS) entry which is preliminary data.</text>
</comment>
<name>A0ABT2HY81_9MICO</name>
<evidence type="ECO:0000313" key="9">
    <source>
        <dbReference type="EMBL" id="MCT2043272.1"/>
    </source>
</evidence>
<evidence type="ECO:0000256" key="7">
    <source>
        <dbReference type="SAM" id="MobiDB-lite"/>
    </source>
</evidence>
<gene>
    <name evidence="9" type="primary">lepB</name>
    <name evidence="9" type="ORF">M3D15_08000</name>
</gene>
<feature type="compositionally biased region" description="Basic and acidic residues" evidence="7">
    <location>
        <begin position="1"/>
        <end position="24"/>
    </location>
</feature>
<accession>A0ABT2HY81</accession>
<dbReference type="InterPro" id="IPR019533">
    <property type="entry name" value="Peptidase_S26"/>
</dbReference>
<feature type="transmembrane region" description="Helical" evidence="6">
    <location>
        <begin position="86"/>
        <end position="109"/>
    </location>
</feature>
<keyword evidence="6" id="KW-0812">Transmembrane</keyword>
<comment type="catalytic activity">
    <reaction evidence="1 6">
        <text>Cleavage of hydrophobic, N-terminal signal or leader sequences from secreted and periplasmic proteins.</text>
        <dbReference type="EC" id="3.4.21.89"/>
    </reaction>
</comment>
<keyword evidence="6" id="KW-0472">Membrane</keyword>
<dbReference type="PRINTS" id="PR00727">
    <property type="entry name" value="LEADERPTASE"/>
</dbReference>
<dbReference type="InterPro" id="IPR036286">
    <property type="entry name" value="LexA/Signal_pep-like_sf"/>
</dbReference>
<evidence type="ECO:0000256" key="5">
    <source>
        <dbReference type="ARBA" id="ARBA00022801"/>
    </source>
</evidence>
<dbReference type="Pfam" id="PF10502">
    <property type="entry name" value="Peptidase_S26"/>
    <property type="match status" value="1"/>
</dbReference>
<proteinExistence type="inferred from homology"/>
<keyword evidence="6" id="KW-1133">Transmembrane helix</keyword>
<evidence type="ECO:0000256" key="2">
    <source>
        <dbReference type="ARBA" id="ARBA00004401"/>
    </source>
</evidence>
<dbReference type="Gene3D" id="2.10.109.10">
    <property type="entry name" value="Umud Fragment, subunit A"/>
    <property type="match status" value="1"/>
</dbReference>
<comment type="similarity">
    <text evidence="3 6">Belongs to the peptidase S26 family.</text>
</comment>
<feature type="region of interest" description="Disordered" evidence="7">
    <location>
        <begin position="1"/>
        <end position="78"/>
    </location>
</feature>
<feature type="domain" description="Peptidase S26" evidence="8">
    <location>
        <begin position="89"/>
        <end position="282"/>
    </location>
</feature>
<dbReference type="EMBL" id="JALXSQ010000033">
    <property type="protein sequence ID" value="MCT2043272.1"/>
    <property type="molecule type" value="Genomic_DNA"/>
</dbReference>
<sequence>MSAMRDDELDARSDATDDAPRVGDDPQAAEILASGRGPQHARAPFDARHRKLSPNELAQARLGWSDDDEDEPVRTRRPSKRRTAAIFLRDVVIVAVLALVVSMAMKTWIVRPYYIPSASMHETLVENDRILVNLFVPELVPLERGDVVVFTDPGGWLPPSMPKDKSPLEAFRDGTLETIGLKPEDANNTLIKRVIGLPGDHVTCCTVYGQVAVNDVPISEPYAQLAGNTAASGVPFDVTVPANSIWVMGDNRYNSQDSRYHQDLPTGGFVPMQSVVGKAFLVNYPFEHFGVLGNYPEVFANVPNHEPGAN</sequence>
<protein>
    <recommendedName>
        <fullName evidence="4 6">Signal peptidase I</fullName>
        <ecNumber evidence="4 6">3.4.21.89</ecNumber>
    </recommendedName>
</protein>
<evidence type="ECO:0000256" key="4">
    <source>
        <dbReference type="ARBA" id="ARBA00013208"/>
    </source>
</evidence>
<organism evidence="9 10">
    <name type="scientific">Pseudoclavibacter albus</name>
    <dbReference type="NCBI Taxonomy" id="272241"/>
    <lineage>
        <taxon>Bacteria</taxon>
        <taxon>Bacillati</taxon>
        <taxon>Actinomycetota</taxon>
        <taxon>Actinomycetes</taxon>
        <taxon>Micrococcales</taxon>
        <taxon>Microbacteriaceae</taxon>
        <taxon>Pseudoclavibacter</taxon>
    </lineage>
</organism>
<evidence type="ECO:0000256" key="1">
    <source>
        <dbReference type="ARBA" id="ARBA00000677"/>
    </source>
</evidence>
<evidence type="ECO:0000256" key="3">
    <source>
        <dbReference type="ARBA" id="ARBA00009370"/>
    </source>
</evidence>
<keyword evidence="6" id="KW-0645">Protease</keyword>